<protein>
    <recommendedName>
        <fullName evidence="4">Cysteine rich repeat protein</fullName>
    </recommendedName>
</protein>
<feature type="chain" id="PRO_5031497879" description="Cysteine rich repeat protein" evidence="1">
    <location>
        <begin position="24"/>
        <end position="84"/>
    </location>
</feature>
<dbReference type="AlphaFoldDB" id="A0A7W9L2H7"/>
<name>A0A7W9L2H7_9HYPH</name>
<accession>A0A7W9L2H7</accession>
<reference evidence="2 3" key="1">
    <citation type="submission" date="2020-08" db="EMBL/GenBank/DDBJ databases">
        <title>Genomic Encyclopedia of Type Strains, Phase IV (KMG-IV): sequencing the most valuable type-strain genomes for metagenomic binning, comparative biology and taxonomic classification.</title>
        <authorList>
            <person name="Goeker M."/>
        </authorList>
    </citation>
    <scope>NUCLEOTIDE SEQUENCE [LARGE SCALE GENOMIC DNA]</scope>
    <source>
        <strain evidence="2 3">DSM 16268</strain>
    </source>
</reference>
<proteinExistence type="predicted"/>
<keyword evidence="3" id="KW-1185">Reference proteome</keyword>
<keyword evidence="1" id="KW-0732">Signal</keyword>
<evidence type="ECO:0000313" key="3">
    <source>
        <dbReference type="Proteomes" id="UP000523821"/>
    </source>
</evidence>
<comment type="caution">
    <text evidence="2">The sequence shown here is derived from an EMBL/GenBank/DDBJ whole genome shotgun (WGS) entry which is preliminary data.</text>
</comment>
<evidence type="ECO:0000256" key="1">
    <source>
        <dbReference type="SAM" id="SignalP"/>
    </source>
</evidence>
<organism evidence="2 3">
    <name type="scientific">Prosthecomicrobium pneumaticum</name>
    <dbReference type="NCBI Taxonomy" id="81895"/>
    <lineage>
        <taxon>Bacteria</taxon>
        <taxon>Pseudomonadati</taxon>
        <taxon>Pseudomonadota</taxon>
        <taxon>Alphaproteobacteria</taxon>
        <taxon>Hyphomicrobiales</taxon>
        <taxon>Kaistiaceae</taxon>
        <taxon>Prosthecomicrobium</taxon>
    </lineage>
</organism>
<dbReference type="Proteomes" id="UP000523821">
    <property type="component" value="Unassembled WGS sequence"/>
</dbReference>
<evidence type="ECO:0000313" key="2">
    <source>
        <dbReference type="EMBL" id="MBB5753534.1"/>
    </source>
</evidence>
<dbReference type="RefSeq" id="WP_183856465.1">
    <property type="nucleotide sequence ID" value="NZ_JACHOO010000005.1"/>
</dbReference>
<evidence type="ECO:0008006" key="4">
    <source>
        <dbReference type="Google" id="ProtNLM"/>
    </source>
</evidence>
<gene>
    <name evidence="2" type="ORF">GGQ63_002604</name>
</gene>
<sequence>MIRATWFATALLVLLPTALPTVAAAQSRGEIRRLCEADFRAHCAGVRPGGGRLLQCAREKADVFSPACLAALESAAAARAAKAD</sequence>
<dbReference type="EMBL" id="JACHOO010000005">
    <property type="protein sequence ID" value="MBB5753534.1"/>
    <property type="molecule type" value="Genomic_DNA"/>
</dbReference>
<feature type="signal peptide" evidence="1">
    <location>
        <begin position="1"/>
        <end position="23"/>
    </location>
</feature>